<dbReference type="Gene3D" id="1.20.1640.10">
    <property type="entry name" value="Multidrug efflux transporter AcrB transmembrane domain"/>
    <property type="match status" value="2"/>
</dbReference>
<feature type="transmembrane region" description="Helical" evidence="6">
    <location>
        <begin position="567"/>
        <end position="591"/>
    </location>
</feature>
<feature type="transmembrane region" description="Helical" evidence="6">
    <location>
        <begin position="533"/>
        <end position="555"/>
    </location>
</feature>
<accession>A0A3N0CFF2</accession>
<dbReference type="InterPro" id="IPR004869">
    <property type="entry name" value="MMPL_dom"/>
</dbReference>
<dbReference type="SUPFAM" id="SSF82866">
    <property type="entry name" value="Multidrug efflux transporter AcrB transmembrane domain"/>
    <property type="match status" value="2"/>
</dbReference>
<evidence type="ECO:0000313" key="9">
    <source>
        <dbReference type="Proteomes" id="UP000267128"/>
    </source>
</evidence>
<keyword evidence="9" id="KW-1185">Reference proteome</keyword>
<proteinExistence type="predicted"/>
<keyword evidence="2" id="KW-1003">Cell membrane</keyword>
<dbReference type="InterPro" id="IPR050545">
    <property type="entry name" value="Mycobact_MmpL"/>
</dbReference>
<keyword evidence="5 6" id="KW-0472">Membrane</keyword>
<dbReference type="EMBL" id="RJSE01000007">
    <property type="protein sequence ID" value="RNL62019.1"/>
    <property type="molecule type" value="Genomic_DNA"/>
</dbReference>
<dbReference type="PROSITE" id="PS50156">
    <property type="entry name" value="SSD"/>
    <property type="match status" value="1"/>
</dbReference>
<protein>
    <submittedName>
        <fullName evidence="8">MMPL family transporter</fullName>
    </submittedName>
</protein>
<dbReference type="InterPro" id="IPR000731">
    <property type="entry name" value="SSD"/>
</dbReference>
<feature type="transmembrane region" description="Helical" evidence="6">
    <location>
        <begin position="348"/>
        <end position="373"/>
    </location>
</feature>
<dbReference type="Pfam" id="PF03176">
    <property type="entry name" value="MMPL"/>
    <property type="match status" value="2"/>
</dbReference>
<feature type="transmembrane region" description="Helical" evidence="6">
    <location>
        <begin position="219"/>
        <end position="236"/>
    </location>
</feature>
<keyword evidence="3 6" id="KW-0812">Transmembrane</keyword>
<feature type="transmembrane region" description="Helical" evidence="6">
    <location>
        <begin position="20"/>
        <end position="38"/>
    </location>
</feature>
<dbReference type="PANTHER" id="PTHR33406:SF13">
    <property type="entry name" value="MEMBRANE PROTEIN YDFJ"/>
    <property type="match status" value="1"/>
</dbReference>
<evidence type="ECO:0000256" key="4">
    <source>
        <dbReference type="ARBA" id="ARBA00022989"/>
    </source>
</evidence>
<name>A0A3N0CFF2_9ACTN</name>
<feature type="transmembrane region" description="Helical" evidence="6">
    <location>
        <begin position="291"/>
        <end position="315"/>
    </location>
</feature>
<comment type="subcellular location">
    <subcellularLocation>
        <location evidence="1">Cell membrane</location>
        <topology evidence="1">Multi-pass membrane protein</topology>
    </subcellularLocation>
</comment>
<dbReference type="RefSeq" id="WP_123227314.1">
    <property type="nucleotide sequence ID" value="NZ_RJSE01000007.1"/>
</dbReference>
<reference evidence="8 9" key="1">
    <citation type="submission" date="2018-11" db="EMBL/GenBank/DDBJ databases">
        <authorList>
            <person name="Li F."/>
        </authorList>
    </citation>
    <scope>NUCLEOTIDE SEQUENCE [LARGE SCALE GENOMIC DNA]</scope>
    <source>
        <strain evidence="8 9">Gsoil 097</strain>
    </source>
</reference>
<feature type="transmembrane region" description="Helical" evidence="6">
    <location>
        <begin position="506"/>
        <end position="526"/>
    </location>
</feature>
<feature type="transmembrane region" description="Helical" evidence="6">
    <location>
        <begin position="168"/>
        <end position="199"/>
    </location>
</feature>
<feature type="domain" description="SSD" evidence="7">
    <location>
        <begin position="165"/>
        <end position="314"/>
    </location>
</feature>
<evidence type="ECO:0000313" key="8">
    <source>
        <dbReference type="EMBL" id="RNL62019.1"/>
    </source>
</evidence>
<dbReference type="GO" id="GO:0005886">
    <property type="term" value="C:plasma membrane"/>
    <property type="evidence" value="ECO:0007669"/>
    <property type="project" value="UniProtKB-SubCell"/>
</dbReference>
<evidence type="ECO:0000256" key="3">
    <source>
        <dbReference type="ARBA" id="ARBA00022692"/>
    </source>
</evidence>
<keyword evidence="4 6" id="KW-1133">Transmembrane helix</keyword>
<evidence type="ECO:0000256" key="2">
    <source>
        <dbReference type="ARBA" id="ARBA00022475"/>
    </source>
</evidence>
<feature type="transmembrane region" description="Helical" evidence="6">
    <location>
        <begin position="612"/>
        <end position="635"/>
    </location>
</feature>
<dbReference type="PANTHER" id="PTHR33406">
    <property type="entry name" value="MEMBRANE PROTEIN MJ1562-RELATED"/>
    <property type="match status" value="1"/>
</dbReference>
<dbReference type="AlphaFoldDB" id="A0A3N0CFF2"/>
<dbReference type="OrthoDB" id="7051771at2"/>
<sequence>MSNLLYRLGRTAATRPWVAIGAWVVLALVVIASSVAFGRDLEESFEAPGLDSYQAAELLSGAQADEGGIRAQVVLEARDAATALAPVESALEKLPHVLGTTSTVSPDGTVALVRVQYPAIEHLAASDLDNLKEAVADLREESLTVEAGGDLFFAFEEAPVGLGEVGGIVVAMIVLLIAFGSFVAMGLPIGMALVGLAVGVTSMKLVTYLVDIPAWAPELAAMVGVGVGIDYALFLVTRQREHLAAGMAVPEAVGRALATAGQAVIFAGGTVVVAILGLLVAGIPFVTGGGVAISAMVLVMVLASIILLPALLGLAGHRINGRRRQGVDGVHRPSTGWYRWGAHVTRHATAYLVGGAALMVALAAPVLALNLGFPDDGAKPASTTERRAYDLIADGFGPGANGPLVIAVDIARDSAVVAPLAAAVAADRGIKAVSEPDIDRSAGVATIVAQPTTSPQDEATRATVARLRSEVFPAVLDGTEATAHVGGQTATFADLGDRVQERMPRFVVAVLLLSFLLLTLLFRSLLVPLKAVLMNLLSVGAAYGVLVMVFQWGWAAGLIGVESTVPIVSFIPLFMFAILFGLSMDYEVFLLSRVREEYRRHGDNTRAVIEGIAGTGRTITAAALIMVAVFSGFVLGSDPSVKMMGVGLATAIFLDATVVRLVLVPATMKLLGDANWWLPEWLDRLLPRLDSASVEEESDLTSSSLEVRGFPYDDTERFARRG</sequence>
<feature type="transmembrane region" description="Helical" evidence="6">
    <location>
        <begin position="641"/>
        <end position="663"/>
    </location>
</feature>
<evidence type="ECO:0000256" key="5">
    <source>
        <dbReference type="ARBA" id="ARBA00023136"/>
    </source>
</evidence>
<evidence type="ECO:0000256" key="6">
    <source>
        <dbReference type="SAM" id="Phobius"/>
    </source>
</evidence>
<feature type="transmembrane region" description="Helical" evidence="6">
    <location>
        <begin position="257"/>
        <end position="285"/>
    </location>
</feature>
<comment type="caution">
    <text evidence="8">The sequence shown here is derived from an EMBL/GenBank/DDBJ whole genome shotgun (WGS) entry which is preliminary data.</text>
</comment>
<organism evidence="8 9">
    <name type="scientific">Nocardioides marmoriginsengisoli</name>
    <dbReference type="NCBI Taxonomy" id="661483"/>
    <lineage>
        <taxon>Bacteria</taxon>
        <taxon>Bacillati</taxon>
        <taxon>Actinomycetota</taxon>
        <taxon>Actinomycetes</taxon>
        <taxon>Propionibacteriales</taxon>
        <taxon>Nocardioidaceae</taxon>
        <taxon>Nocardioides</taxon>
    </lineage>
</organism>
<evidence type="ECO:0000256" key="1">
    <source>
        <dbReference type="ARBA" id="ARBA00004651"/>
    </source>
</evidence>
<gene>
    <name evidence="8" type="ORF">EFK50_09330</name>
</gene>
<evidence type="ECO:0000259" key="7">
    <source>
        <dbReference type="PROSITE" id="PS50156"/>
    </source>
</evidence>
<dbReference type="Proteomes" id="UP000267128">
    <property type="component" value="Unassembled WGS sequence"/>
</dbReference>